<evidence type="ECO:0000313" key="1">
    <source>
        <dbReference type="EMBL" id="SDC13279.1"/>
    </source>
</evidence>
<gene>
    <name evidence="1" type="ORF">SAMN04487894_101409</name>
</gene>
<keyword evidence="2" id="KW-1185">Reference proteome</keyword>
<dbReference type="EMBL" id="FMZO01000001">
    <property type="protein sequence ID" value="SDC13279.1"/>
    <property type="molecule type" value="Genomic_DNA"/>
</dbReference>
<dbReference type="STRING" id="1285928.SAMN04487894_101409"/>
<dbReference type="RefSeq" id="WP_090388344.1">
    <property type="nucleotide sequence ID" value="NZ_FMZO01000001.1"/>
</dbReference>
<evidence type="ECO:0000313" key="2">
    <source>
        <dbReference type="Proteomes" id="UP000198757"/>
    </source>
</evidence>
<dbReference type="Proteomes" id="UP000198757">
    <property type="component" value="Unassembled WGS sequence"/>
</dbReference>
<accession>A0A1G6J3S3</accession>
<organism evidence="1 2">
    <name type="scientific">Niabella drilacis (strain DSM 25811 / CCM 8410 / CCUG 62505 / LMG 26954 / E90)</name>
    <dbReference type="NCBI Taxonomy" id="1285928"/>
    <lineage>
        <taxon>Bacteria</taxon>
        <taxon>Pseudomonadati</taxon>
        <taxon>Bacteroidota</taxon>
        <taxon>Chitinophagia</taxon>
        <taxon>Chitinophagales</taxon>
        <taxon>Chitinophagaceae</taxon>
        <taxon>Niabella</taxon>
    </lineage>
</organism>
<dbReference type="OrthoDB" id="1072274at2"/>
<dbReference type="AlphaFoldDB" id="A0A1G6J3S3"/>
<reference evidence="2" key="1">
    <citation type="submission" date="2016-10" db="EMBL/GenBank/DDBJ databases">
        <authorList>
            <person name="Varghese N."/>
            <person name="Submissions S."/>
        </authorList>
    </citation>
    <scope>NUCLEOTIDE SEQUENCE [LARGE SCALE GENOMIC DNA]</scope>
    <source>
        <strain evidence="2">DSM 25811 / CCM 8410 / LMG 26954 / E90</strain>
    </source>
</reference>
<evidence type="ECO:0008006" key="3">
    <source>
        <dbReference type="Google" id="ProtNLM"/>
    </source>
</evidence>
<proteinExistence type="predicted"/>
<name>A0A1G6J3S3_NIADE</name>
<sequence>MRTLFLFICCIIHITATIGQGSTSPFRKGYIRLGIQLPGKSLDHMLSPKENMVRGNFGNDIGFNIEKGHIFYFIPAGRAKTINAGLDWTVISVSGTPTAKSWKNYTRANTSYVNEDFTSKLFLSLATKAGPVVSINPVQDLVIDVRVQASLGVYGLGPVYEHYADDRYDPETLNAFYPYPYDEEATGIKPFTQAFHAAIRPNIGASVKWRSIGLAADYSPGNINMKYREVTNGAGSTGEQKITMNTFQVKLSLQGKK</sequence>
<protein>
    <recommendedName>
        <fullName evidence="3">Outer membrane protein beta-barrel domain-containing protein</fullName>
    </recommendedName>
</protein>